<dbReference type="EMBL" id="CP121694">
    <property type="protein sequence ID" value="WRO22744.1"/>
    <property type="molecule type" value="Genomic_DNA"/>
</dbReference>
<proteinExistence type="predicted"/>
<dbReference type="AlphaFoldDB" id="A0AAU0USB5"/>
<feature type="transmembrane region" description="Helical" evidence="1">
    <location>
        <begin position="106"/>
        <end position="128"/>
    </location>
</feature>
<keyword evidence="3" id="KW-1185">Reference proteome</keyword>
<keyword evidence="1" id="KW-0472">Membrane</keyword>
<evidence type="ECO:0000256" key="1">
    <source>
        <dbReference type="SAM" id="Phobius"/>
    </source>
</evidence>
<keyword evidence="1" id="KW-0812">Transmembrane</keyword>
<evidence type="ECO:0000313" key="2">
    <source>
        <dbReference type="EMBL" id="WRO22744.1"/>
    </source>
</evidence>
<dbReference type="Proteomes" id="UP001329915">
    <property type="component" value="Chromosome"/>
</dbReference>
<feature type="transmembrane region" description="Helical" evidence="1">
    <location>
        <begin position="233"/>
        <end position="252"/>
    </location>
</feature>
<name>A0AAU0USB5_9FIRM</name>
<evidence type="ECO:0000313" key="3">
    <source>
        <dbReference type="Proteomes" id="UP001329915"/>
    </source>
</evidence>
<feature type="transmembrane region" description="Helical" evidence="1">
    <location>
        <begin position="198"/>
        <end position="226"/>
    </location>
</feature>
<feature type="transmembrane region" description="Helical" evidence="1">
    <location>
        <begin position="309"/>
        <end position="328"/>
    </location>
</feature>
<reference evidence="2 3" key="1">
    <citation type="submission" date="2023-04" db="EMBL/GenBank/DDBJ databases">
        <authorList>
            <person name="Hsu D."/>
        </authorList>
    </citation>
    <scope>NUCLEOTIDE SEQUENCE [LARGE SCALE GENOMIC DNA]</scope>
    <source>
        <strain evidence="2 3">MK1</strain>
    </source>
</reference>
<gene>
    <name evidence="2" type="ORF">MFMK1_002583</name>
</gene>
<keyword evidence="1" id="KW-1133">Transmembrane helix</keyword>
<organism evidence="2 3">
    <name type="scientific">Metallumcola ferriviriculae</name>
    <dbReference type="NCBI Taxonomy" id="3039180"/>
    <lineage>
        <taxon>Bacteria</taxon>
        <taxon>Bacillati</taxon>
        <taxon>Bacillota</taxon>
        <taxon>Clostridia</taxon>
        <taxon>Neomoorellales</taxon>
        <taxon>Desulfitibacteraceae</taxon>
        <taxon>Metallumcola</taxon>
    </lineage>
</organism>
<feature type="transmembrane region" description="Helical" evidence="1">
    <location>
        <begin position="335"/>
        <end position="358"/>
    </location>
</feature>
<dbReference type="KEGG" id="dbc:MFMK1_002583"/>
<sequence length="370" mass="42809">MNNRNAYIEITILILASFSPLLSQPIKAALVLMLLVVNFKYLLKFRKNKIITLGIFIAIFTLSLALDLRNISSISQMNILNLYFPMCILLGYVISEKYTLTRFYYLLDKIIIVLAVFSLIGVLIYTFIPNLVTYLPSYNYYHTTHRTAYIFNVLTNGPNGILKRNAGIAWEPGAFQFIANLGIYAYLKTNKKISLFRIGIYALAIITTRSTAGILIFMAVTFKLFIEDKKARVLILSSVLIFGGLILEELIYQFRYKLFGSFAFEIRLQPLLHAFNEGKNYFMGMGNSGFDIYYRNVTTPPWDSFGQIFIRYGYPLFIFIIFQLLRLIKNQKVLFIILVITLSSQNIWFFPLVTPFYFSFNKNEIGEFNF</sequence>
<accession>A0AAU0USB5</accession>
<protein>
    <submittedName>
        <fullName evidence="2">Uncharacterized protein</fullName>
    </submittedName>
</protein>
<feature type="transmembrane region" description="Helical" evidence="1">
    <location>
        <begin position="50"/>
        <end position="68"/>
    </location>
</feature>
<dbReference type="RefSeq" id="WP_366922141.1">
    <property type="nucleotide sequence ID" value="NZ_CP121694.1"/>
</dbReference>
<feature type="transmembrane region" description="Helical" evidence="1">
    <location>
        <begin position="74"/>
        <end position="94"/>
    </location>
</feature>